<dbReference type="InterPro" id="IPR000835">
    <property type="entry name" value="HTH_MarR-typ"/>
</dbReference>
<dbReference type="Gene3D" id="1.10.10.10">
    <property type="entry name" value="Winged helix-like DNA-binding domain superfamily/Winged helix DNA-binding domain"/>
    <property type="match status" value="1"/>
</dbReference>
<comment type="caution">
    <text evidence="2">The sequence shown here is derived from an EMBL/GenBank/DDBJ whole genome shotgun (WGS) entry which is preliminary data.</text>
</comment>
<dbReference type="InterPro" id="IPR036390">
    <property type="entry name" value="WH_DNA-bd_sf"/>
</dbReference>
<evidence type="ECO:0000313" key="2">
    <source>
        <dbReference type="EMBL" id="GAA3050598.1"/>
    </source>
</evidence>
<organism evidence="2 3">
    <name type="scientific">Streptomyces glomeratus</name>
    <dbReference type="NCBI Taxonomy" id="284452"/>
    <lineage>
        <taxon>Bacteria</taxon>
        <taxon>Bacillati</taxon>
        <taxon>Actinomycetota</taxon>
        <taxon>Actinomycetes</taxon>
        <taxon>Kitasatosporales</taxon>
        <taxon>Streptomycetaceae</taxon>
        <taxon>Streptomyces</taxon>
    </lineage>
</organism>
<accession>A0ABP6LLK3</accession>
<dbReference type="Pfam" id="PF12802">
    <property type="entry name" value="MarR_2"/>
    <property type="match status" value="1"/>
</dbReference>
<dbReference type="Proteomes" id="UP001501532">
    <property type="component" value="Unassembled WGS sequence"/>
</dbReference>
<name>A0ABP6LLK3_9ACTN</name>
<feature type="domain" description="HTH marR-type" evidence="1">
    <location>
        <begin position="263"/>
        <end position="312"/>
    </location>
</feature>
<dbReference type="PANTHER" id="PTHR43132:SF8">
    <property type="entry name" value="HTH-TYPE TRANSCRIPTIONAL REGULATOR KMTR"/>
    <property type="match status" value="1"/>
</dbReference>
<keyword evidence="3" id="KW-1185">Reference proteome</keyword>
<dbReference type="CDD" id="cd00090">
    <property type="entry name" value="HTH_ARSR"/>
    <property type="match status" value="1"/>
</dbReference>
<protein>
    <submittedName>
        <fullName evidence="2">Winged helix-turn-helix domain-containing protein</fullName>
    </submittedName>
</protein>
<sequence length="336" mass="36843">MVYRIHFTTQDLARTRVAEAPMPLSELELAARVLQDRSQPVRLDAWRRRCLEGLTTPARMVLSLIPPVGWSPTFLAPSVAGTAEEVLEHVQAVPRSRIRAELAAIAEHQPVPSWARHLADDTELRRQIHRGLTSLYATLLEPYWTNLTGHFTADRTVRMRQFLNGGVEYLLAQANPRWMRWNPPVLDIRMANGVEYDLRLEGQGILLVPSLWGTRTIVDNDAVPQPTVTCPVLPDQPLRHLTALVREPCPAKPADAVAALLGGTRAAVLNAIATHPGCTTKELAALIGVASASASEHATTLRAAGLVQTLRHRNSALHSPTPLGVALLNEGTRART</sequence>
<dbReference type="InterPro" id="IPR011991">
    <property type="entry name" value="ArsR-like_HTH"/>
</dbReference>
<proteinExistence type="predicted"/>
<evidence type="ECO:0000313" key="3">
    <source>
        <dbReference type="Proteomes" id="UP001501532"/>
    </source>
</evidence>
<dbReference type="PANTHER" id="PTHR43132">
    <property type="entry name" value="ARSENICAL RESISTANCE OPERON REPRESSOR ARSR-RELATED"/>
    <property type="match status" value="1"/>
</dbReference>
<dbReference type="InterPro" id="IPR036388">
    <property type="entry name" value="WH-like_DNA-bd_sf"/>
</dbReference>
<gene>
    <name evidence="2" type="ORF">GCM10010448_37090</name>
</gene>
<reference evidence="3" key="1">
    <citation type="journal article" date="2019" name="Int. J. Syst. Evol. Microbiol.">
        <title>The Global Catalogue of Microorganisms (GCM) 10K type strain sequencing project: providing services to taxonomists for standard genome sequencing and annotation.</title>
        <authorList>
            <consortium name="The Broad Institute Genomics Platform"/>
            <consortium name="The Broad Institute Genome Sequencing Center for Infectious Disease"/>
            <person name="Wu L."/>
            <person name="Ma J."/>
        </authorList>
    </citation>
    <scope>NUCLEOTIDE SEQUENCE [LARGE SCALE GENOMIC DNA]</scope>
    <source>
        <strain evidence="3">JCM 9091</strain>
    </source>
</reference>
<dbReference type="SUPFAM" id="SSF46785">
    <property type="entry name" value="Winged helix' DNA-binding domain"/>
    <property type="match status" value="1"/>
</dbReference>
<dbReference type="InterPro" id="IPR051011">
    <property type="entry name" value="Metal_resp_trans_reg"/>
</dbReference>
<evidence type="ECO:0000259" key="1">
    <source>
        <dbReference type="Pfam" id="PF12802"/>
    </source>
</evidence>
<dbReference type="EMBL" id="BAAAUF010000030">
    <property type="protein sequence ID" value="GAA3050598.1"/>
    <property type="molecule type" value="Genomic_DNA"/>
</dbReference>